<organism evidence="3 4">
    <name type="scientific">Phlebiopsis gigantea (strain 11061_1 CR5-6)</name>
    <name type="common">White-rot fungus</name>
    <name type="synonym">Peniophora gigantea</name>
    <dbReference type="NCBI Taxonomy" id="745531"/>
    <lineage>
        <taxon>Eukaryota</taxon>
        <taxon>Fungi</taxon>
        <taxon>Dikarya</taxon>
        <taxon>Basidiomycota</taxon>
        <taxon>Agaricomycotina</taxon>
        <taxon>Agaricomycetes</taxon>
        <taxon>Polyporales</taxon>
        <taxon>Phanerochaetaceae</taxon>
        <taxon>Phlebiopsis</taxon>
    </lineage>
</organism>
<dbReference type="AlphaFoldDB" id="A0A0C3S6S6"/>
<evidence type="ECO:0000313" key="3">
    <source>
        <dbReference type="EMBL" id="KIP06362.1"/>
    </source>
</evidence>
<evidence type="ECO:0000256" key="2">
    <source>
        <dbReference type="SAM" id="MobiDB-lite"/>
    </source>
</evidence>
<feature type="region of interest" description="Disordered" evidence="2">
    <location>
        <begin position="103"/>
        <end position="124"/>
    </location>
</feature>
<reference evidence="3 4" key="1">
    <citation type="journal article" date="2014" name="PLoS Genet.">
        <title>Analysis of the Phlebiopsis gigantea genome, transcriptome and secretome provides insight into its pioneer colonization strategies of wood.</title>
        <authorList>
            <person name="Hori C."/>
            <person name="Ishida T."/>
            <person name="Igarashi K."/>
            <person name="Samejima M."/>
            <person name="Suzuki H."/>
            <person name="Master E."/>
            <person name="Ferreira P."/>
            <person name="Ruiz-Duenas F.J."/>
            <person name="Held B."/>
            <person name="Canessa P."/>
            <person name="Larrondo L.F."/>
            <person name="Schmoll M."/>
            <person name="Druzhinina I.S."/>
            <person name="Kubicek C.P."/>
            <person name="Gaskell J.A."/>
            <person name="Kersten P."/>
            <person name="St John F."/>
            <person name="Glasner J."/>
            <person name="Sabat G."/>
            <person name="Splinter BonDurant S."/>
            <person name="Syed K."/>
            <person name="Yadav J."/>
            <person name="Mgbeahuruike A.C."/>
            <person name="Kovalchuk A."/>
            <person name="Asiegbu F.O."/>
            <person name="Lackner G."/>
            <person name="Hoffmeister D."/>
            <person name="Rencoret J."/>
            <person name="Gutierrez A."/>
            <person name="Sun H."/>
            <person name="Lindquist E."/>
            <person name="Barry K."/>
            <person name="Riley R."/>
            <person name="Grigoriev I.V."/>
            <person name="Henrissat B."/>
            <person name="Kues U."/>
            <person name="Berka R.M."/>
            <person name="Martinez A.T."/>
            <person name="Covert S.F."/>
            <person name="Blanchette R.A."/>
            <person name="Cullen D."/>
        </authorList>
    </citation>
    <scope>NUCLEOTIDE SEQUENCE [LARGE SCALE GENOMIC DNA]</scope>
    <source>
        <strain evidence="3 4">11061_1 CR5-6</strain>
    </source>
</reference>
<dbReference type="Proteomes" id="UP000053257">
    <property type="component" value="Unassembled WGS sequence"/>
</dbReference>
<proteinExistence type="predicted"/>
<feature type="compositionally biased region" description="Polar residues" evidence="2">
    <location>
        <begin position="106"/>
        <end position="124"/>
    </location>
</feature>
<protein>
    <submittedName>
        <fullName evidence="3">Uncharacterized protein</fullName>
    </submittedName>
</protein>
<accession>A0A0C3S6S6</accession>
<name>A0A0C3S6S6_PHLG1</name>
<gene>
    <name evidence="3" type="ORF">PHLGIDRAFT_464381</name>
</gene>
<sequence>MDQGSQQSPVTTNGAPGAELQAVQSQALHRGAQAFLDLMKSDPAIKRYILRHNKVDSSSSGESQATIELLRQEIKMLKNELANTQQELSNTCQELELTRAALSKPNVPTTMASDKFSQTEPYRA</sequence>
<dbReference type="EMBL" id="KN840520">
    <property type="protein sequence ID" value="KIP06362.1"/>
    <property type="molecule type" value="Genomic_DNA"/>
</dbReference>
<keyword evidence="1" id="KW-0175">Coiled coil</keyword>
<dbReference type="HOGENOM" id="CLU_2004748_0_0_1"/>
<evidence type="ECO:0000256" key="1">
    <source>
        <dbReference type="SAM" id="Coils"/>
    </source>
</evidence>
<keyword evidence="4" id="KW-1185">Reference proteome</keyword>
<feature type="coiled-coil region" evidence="1">
    <location>
        <begin position="60"/>
        <end position="98"/>
    </location>
</feature>
<evidence type="ECO:0000313" key="4">
    <source>
        <dbReference type="Proteomes" id="UP000053257"/>
    </source>
</evidence>